<evidence type="ECO:0000256" key="1">
    <source>
        <dbReference type="SAM" id="MobiDB-lite"/>
    </source>
</evidence>
<proteinExistence type="predicted"/>
<feature type="compositionally biased region" description="Low complexity" evidence="1">
    <location>
        <begin position="100"/>
        <end position="110"/>
    </location>
</feature>
<feature type="compositionally biased region" description="Basic and acidic residues" evidence="1">
    <location>
        <begin position="20"/>
        <end position="38"/>
    </location>
</feature>
<feature type="region of interest" description="Disordered" evidence="1">
    <location>
        <begin position="1"/>
        <end position="38"/>
    </location>
</feature>
<name>A0ABD1BTP1_CARAN</name>
<evidence type="ECO:0000313" key="3">
    <source>
        <dbReference type="Proteomes" id="UP001558713"/>
    </source>
</evidence>
<feature type="compositionally biased region" description="Basic and acidic residues" evidence="1">
    <location>
        <begin position="89"/>
        <end position="99"/>
    </location>
</feature>
<feature type="compositionally biased region" description="Acidic residues" evidence="1">
    <location>
        <begin position="158"/>
        <end position="173"/>
    </location>
</feature>
<reference evidence="2 3" key="1">
    <citation type="submission" date="2024-04" db="EMBL/GenBank/DDBJ databases">
        <title>Genome assembly C_amara_ONT_v2.</title>
        <authorList>
            <person name="Yant L."/>
            <person name="Moore C."/>
            <person name="Slenker M."/>
        </authorList>
    </citation>
    <scope>NUCLEOTIDE SEQUENCE [LARGE SCALE GENOMIC DNA]</scope>
    <source>
        <tissue evidence="2">Leaf</tissue>
    </source>
</reference>
<sequence>MGCGKSKHDVVTGNTKTIRKPSEAESVKGKESETIKRQESCRCGKINDISAVVSGEQPETTVENISKKPEEKEAEGNCGDQKTAVEMTNDDKKPEEKETTTNSPPVTSVTARVPEDIVVEETVNDVNESVLPVDEQKEKVDIETVVEEDKSVEGKNDDDVDAEISSPEVEEPQSDVLAPETTESAEVQEIPTTENDEIAVTENDDVAVLKDEDKVDAAEENPADIKKEVESA</sequence>
<evidence type="ECO:0000313" key="2">
    <source>
        <dbReference type="EMBL" id="KAL1220568.1"/>
    </source>
</evidence>
<gene>
    <name evidence="2" type="ORF">V5N11_003277</name>
</gene>
<feature type="region of interest" description="Disordered" evidence="1">
    <location>
        <begin position="211"/>
        <end position="232"/>
    </location>
</feature>
<feature type="region of interest" description="Disordered" evidence="1">
    <location>
        <begin position="140"/>
        <end position="187"/>
    </location>
</feature>
<dbReference type="AlphaFoldDB" id="A0ABD1BTP1"/>
<accession>A0ABD1BTP1</accession>
<keyword evidence="3" id="KW-1185">Reference proteome</keyword>
<organism evidence="2 3">
    <name type="scientific">Cardamine amara subsp. amara</name>
    <dbReference type="NCBI Taxonomy" id="228776"/>
    <lineage>
        <taxon>Eukaryota</taxon>
        <taxon>Viridiplantae</taxon>
        <taxon>Streptophyta</taxon>
        <taxon>Embryophyta</taxon>
        <taxon>Tracheophyta</taxon>
        <taxon>Spermatophyta</taxon>
        <taxon>Magnoliopsida</taxon>
        <taxon>eudicotyledons</taxon>
        <taxon>Gunneridae</taxon>
        <taxon>Pentapetalae</taxon>
        <taxon>rosids</taxon>
        <taxon>malvids</taxon>
        <taxon>Brassicales</taxon>
        <taxon>Brassicaceae</taxon>
        <taxon>Cardamineae</taxon>
        <taxon>Cardamine</taxon>
    </lineage>
</organism>
<dbReference type="EMBL" id="JBANAX010000150">
    <property type="protein sequence ID" value="KAL1220568.1"/>
    <property type="molecule type" value="Genomic_DNA"/>
</dbReference>
<feature type="compositionally biased region" description="Basic and acidic residues" evidence="1">
    <location>
        <begin position="140"/>
        <end position="157"/>
    </location>
</feature>
<feature type="region of interest" description="Disordered" evidence="1">
    <location>
        <begin position="54"/>
        <end position="116"/>
    </location>
</feature>
<comment type="caution">
    <text evidence="2">The sequence shown here is derived from an EMBL/GenBank/DDBJ whole genome shotgun (WGS) entry which is preliminary data.</text>
</comment>
<protein>
    <submittedName>
        <fullName evidence="2">Uncharacterized protein</fullName>
    </submittedName>
</protein>
<feature type="compositionally biased region" description="Basic and acidic residues" evidence="1">
    <location>
        <begin position="65"/>
        <end position="75"/>
    </location>
</feature>
<feature type="compositionally biased region" description="Basic and acidic residues" evidence="1">
    <location>
        <begin position="1"/>
        <end position="10"/>
    </location>
</feature>
<dbReference type="Proteomes" id="UP001558713">
    <property type="component" value="Unassembled WGS sequence"/>
</dbReference>